<organism evidence="7 8">
    <name type="scientific">Pinibacter soli</name>
    <dbReference type="NCBI Taxonomy" id="3044211"/>
    <lineage>
        <taxon>Bacteria</taxon>
        <taxon>Pseudomonadati</taxon>
        <taxon>Bacteroidota</taxon>
        <taxon>Chitinophagia</taxon>
        <taxon>Chitinophagales</taxon>
        <taxon>Chitinophagaceae</taxon>
        <taxon>Pinibacter</taxon>
    </lineage>
</organism>
<accession>A0ABT6RCZ7</accession>
<protein>
    <submittedName>
        <fullName evidence="7">Thioredoxin domain-containing protein</fullName>
    </submittedName>
</protein>
<comment type="similarity">
    <text evidence="1">Belongs to the thioredoxin family. DsbA subfamily.</text>
</comment>
<evidence type="ECO:0000313" key="8">
    <source>
        <dbReference type="Proteomes" id="UP001226434"/>
    </source>
</evidence>
<dbReference type="InterPro" id="IPR036249">
    <property type="entry name" value="Thioredoxin-like_sf"/>
</dbReference>
<evidence type="ECO:0000256" key="5">
    <source>
        <dbReference type="ARBA" id="ARBA00023284"/>
    </source>
</evidence>
<gene>
    <name evidence="7" type="ORF">QJ048_11680</name>
</gene>
<reference evidence="7 8" key="1">
    <citation type="submission" date="2023-05" db="EMBL/GenBank/DDBJ databases">
        <title>Genome sequence of Pinibacter sp. MAH-24.</title>
        <authorList>
            <person name="Huq M.A."/>
        </authorList>
    </citation>
    <scope>NUCLEOTIDE SEQUENCE [LARGE SCALE GENOMIC DNA]</scope>
    <source>
        <strain evidence="7 8">MAH-24</strain>
    </source>
</reference>
<dbReference type="SUPFAM" id="SSF52833">
    <property type="entry name" value="Thioredoxin-like"/>
    <property type="match status" value="1"/>
</dbReference>
<dbReference type="Gene3D" id="3.40.30.10">
    <property type="entry name" value="Glutaredoxin"/>
    <property type="match status" value="1"/>
</dbReference>
<dbReference type="RefSeq" id="WP_282334534.1">
    <property type="nucleotide sequence ID" value="NZ_JASBRG010000007.1"/>
</dbReference>
<dbReference type="InterPro" id="IPR012336">
    <property type="entry name" value="Thioredoxin-like_fold"/>
</dbReference>
<dbReference type="EMBL" id="JASBRG010000007">
    <property type="protein sequence ID" value="MDI3320439.1"/>
    <property type="molecule type" value="Genomic_DNA"/>
</dbReference>
<dbReference type="PANTHER" id="PTHR13887:SF14">
    <property type="entry name" value="DISULFIDE BOND FORMATION PROTEIN D"/>
    <property type="match status" value="1"/>
</dbReference>
<evidence type="ECO:0000313" key="7">
    <source>
        <dbReference type="EMBL" id="MDI3320439.1"/>
    </source>
</evidence>
<keyword evidence="3" id="KW-0560">Oxidoreductase</keyword>
<dbReference type="Proteomes" id="UP001226434">
    <property type="component" value="Unassembled WGS sequence"/>
</dbReference>
<proteinExistence type="inferred from homology"/>
<evidence type="ECO:0000256" key="3">
    <source>
        <dbReference type="ARBA" id="ARBA00023002"/>
    </source>
</evidence>
<dbReference type="PANTHER" id="PTHR13887">
    <property type="entry name" value="GLUTATHIONE S-TRANSFERASE KAPPA"/>
    <property type="match status" value="1"/>
</dbReference>
<keyword evidence="8" id="KW-1185">Reference proteome</keyword>
<dbReference type="Pfam" id="PF13462">
    <property type="entry name" value="Thioredoxin_4"/>
    <property type="match status" value="1"/>
</dbReference>
<feature type="domain" description="Thioredoxin-like fold" evidence="6">
    <location>
        <begin position="14"/>
        <end position="174"/>
    </location>
</feature>
<keyword evidence="5" id="KW-0676">Redox-active center</keyword>
<evidence type="ECO:0000256" key="2">
    <source>
        <dbReference type="ARBA" id="ARBA00022729"/>
    </source>
</evidence>
<keyword evidence="4" id="KW-1015">Disulfide bond</keyword>
<evidence type="ECO:0000259" key="6">
    <source>
        <dbReference type="Pfam" id="PF13462"/>
    </source>
</evidence>
<keyword evidence="2" id="KW-0732">Signal</keyword>
<evidence type="ECO:0000256" key="4">
    <source>
        <dbReference type="ARBA" id="ARBA00023157"/>
    </source>
</evidence>
<evidence type="ECO:0000256" key="1">
    <source>
        <dbReference type="ARBA" id="ARBA00005791"/>
    </source>
</evidence>
<comment type="caution">
    <text evidence="7">The sequence shown here is derived from an EMBL/GenBank/DDBJ whole genome shotgun (WGS) entry which is preliminary data.</text>
</comment>
<sequence length="185" mass="21075">MAMKQKETVEIIEPKNVWTGDAKAPLSLVMFGDYESDECIKAHDVVKQLLEEFEGKLRFNYRHFPLTQIHQRAHKAAEAAVAAAQEGKFWEMHDLLFRYHRNLGTISLKEHARDAGVTDKNFLPKLVDSVYGWTVRADLLEGLDKGVKDVPTFFINGELFTEKPTFQNLSKALEAAQKSKRKKAA</sequence>
<name>A0ABT6RCZ7_9BACT</name>